<accession>A0A183SXT9</accession>
<evidence type="ECO:0000313" key="2">
    <source>
        <dbReference type="EMBL" id="VDL95422.1"/>
    </source>
</evidence>
<dbReference type="InterPro" id="IPR000477">
    <property type="entry name" value="RT_dom"/>
</dbReference>
<dbReference type="Proteomes" id="UP000275846">
    <property type="component" value="Unassembled WGS sequence"/>
</dbReference>
<evidence type="ECO:0000259" key="1">
    <source>
        <dbReference type="PROSITE" id="PS50878"/>
    </source>
</evidence>
<protein>
    <submittedName>
        <fullName evidence="4">Reverse transcriptase domain-containing protein</fullName>
    </submittedName>
</protein>
<evidence type="ECO:0000313" key="4">
    <source>
        <dbReference type="WBParaSite" id="SSLN_0000938101-mRNA-1"/>
    </source>
</evidence>
<feature type="domain" description="Reverse transcriptase" evidence="1">
    <location>
        <begin position="1"/>
        <end position="81"/>
    </location>
</feature>
<dbReference type="EMBL" id="UYSU01034999">
    <property type="protein sequence ID" value="VDL95422.1"/>
    <property type="molecule type" value="Genomic_DNA"/>
</dbReference>
<gene>
    <name evidence="2" type="ORF">SSLN_LOCUS9037</name>
</gene>
<name>A0A183SXT9_SCHSO</name>
<reference evidence="2 3" key="2">
    <citation type="submission" date="2018-11" db="EMBL/GenBank/DDBJ databases">
        <authorList>
            <consortium name="Pathogen Informatics"/>
        </authorList>
    </citation>
    <scope>NUCLEOTIDE SEQUENCE [LARGE SCALE GENOMIC DNA]</scope>
    <source>
        <strain evidence="2 3">NST_G2</strain>
    </source>
</reference>
<dbReference type="AlphaFoldDB" id="A0A183SXT9"/>
<dbReference type="PROSITE" id="PS50878">
    <property type="entry name" value="RT_POL"/>
    <property type="match status" value="1"/>
</dbReference>
<dbReference type="OrthoDB" id="6272558at2759"/>
<reference evidence="4" key="1">
    <citation type="submission" date="2016-06" db="UniProtKB">
        <authorList>
            <consortium name="WormBaseParasite"/>
        </authorList>
    </citation>
    <scope>IDENTIFICATION</scope>
</reference>
<dbReference type="WBParaSite" id="SSLN_0000938101-mRNA-1">
    <property type="protein sequence ID" value="SSLN_0000938101-mRNA-1"/>
    <property type="gene ID" value="SSLN_0000938101"/>
</dbReference>
<keyword evidence="3" id="KW-1185">Reference proteome</keyword>
<sequence length="81" mass="9404">MPMGSPLSGFIAEAVLQKLETLVFANYRPMFWTRHVDDTFVIIKREMIGEFHSVLNSVFPDIHHWGLESPIDRIQPFGIYL</sequence>
<proteinExistence type="predicted"/>
<evidence type="ECO:0000313" key="3">
    <source>
        <dbReference type="Proteomes" id="UP000275846"/>
    </source>
</evidence>
<organism evidence="4">
    <name type="scientific">Schistocephalus solidus</name>
    <name type="common">Tapeworm</name>
    <dbReference type="NCBI Taxonomy" id="70667"/>
    <lineage>
        <taxon>Eukaryota</taxon>
        <taxon>Metazoa</taxon>
        <taxon>Spiralia</taxon>
        <taxon>Lophotrochozoa</taxon>
        <taxon>Platyhelminthes</taxon>
        <taxon>Cestoda</taxon>
        <taxon>Eucestoda</taxon>
        <taxon>Diphyllobothriidea</taxon>
        <taxon>Diphyllobothriidae</taxon>
        <taxon>Schistocephalus</taxon>
    </lineage>
</organism>